<feature type="transmembrane region" description="Helical" evidence="1">
    <location>
        <begin position="12"/>
        <end position="35"/>
    </location>
</feature>
<feature type="transmembrane region" description="Helical" evidence="1">
    <location>
        <begin position="166"/>
        <end position="188"/>
    </location>
</feature>
<proteinExistence type="predicted"/>
<dbReference type="PANTHER" id="PTHR30443">
    <property type="entry name" value="INNER MEMBRANE PROTEIN"/>
    <property type="match status" value="1"/>
</dbReference>
<gene>
    <name evidence="3" type="ORF">CEG18_24630</name>
</gene>
<dbReference type="Gene3D" id="3.40.720.10">
    <property type="entry name" value="Alkaline Phosphatase, subunit A"/>
    <property type="match status" value="1"/>
</dbReference>
<dbReference type="GO" id="GO:0009244">
    <property type="term" value="P:lipopolysaccharide core region biosynthetic process"/>
    <property type="evidence" value="ECO:0007669"/>
    <property type="project" value="TreeGrafter"/>
</dbReference>
<evidence type="ECO:0000256" key="1">
    <source>
        <dbReference type="SAM" id="Phobius"/>
    </source>
</evidence>
<feature type="transmembrane region" description="Helical" evidence="1">
    <location>
        <begin position="133"/>
        <end position="154"/>
    </location>
</feature>
<name>A0A246F4G8_PSENT</name>
<dbReference type="GO" id="GO:0016776">
    <property type="term" value="F:phosphotransferase activity, phosphate group as acceptor"/>
    <property type="evidence" value="ECO:0007669"/>
    <property type="project" value="TreeGrafter"/>
</dbReference>
<dbReference type="AlphaFoldDB" id="A0A246F4G8"/>
<dbReference type="EMBL" id="NJBA01000010">
    <property type="protein sequence ID" value="OWP48095.1"/>
    <property type="molecule type" value="Genomic_DNA"/>
</dbReference>
<feature type="transmembrane region" description="Helical" evidence="1">
    <location>
        <begin position="78"/>
        <end position="100"/>
    </location>
</feature>
<comment type="caution">
    <text evidence="3">The sequence shown here is derived from an EMBL/GenBank/DDBJ whole genome shotgun (WGS) entry which is preliminary data.</text>
</comment>
<dbReference type="PANTHER" id="PTHR30443:SF2">
    <property type="entry name" value="PHOSPHOETHANOLAMINE TRANSFERASE EPTC"/>
    <property type="match status" value="1"/>
</dbReference>
<sequence length="634" mass="70417">MSRKHIEYGLSLSCRLSAAITLFFAPPLLFLFAYIQFAHAPESALAVHLYVIAWIAVAMAAVRLLISLLPVSAALRQILAAVMISFAFWGLFSLYAGALIGVKFWGRVASVQLISTYVSQTPATLKALDINPYLILGVVASLFILCAVTAYFYLRKYDWIPVFRRLASPALVAVIAFSLLCIFSMHAASFDSLGWERKGEPLSLALFADNAEVGAQSNHMGLMRMNELQRKQDAARDSYVPSINAHKSNIILIVVDALRADHLSLLGYNVRTTPNLERFKSQGSLQMATTAVAVCNESFCGLRGLAASQSVVNQAEHPFTLHETLKKYGYRVELMLSGDHTNFYGLSNMYGKVDGYFDGAAQTKRYVNDDRLLLDHLEEQKEWDGNPVMIQFHLMSAHPLGLRFDETPEFGPGKSYALEHETTPAAVQSAVNYYDRGVLQSDAIIAELLSKLASLGYLDDALVVITGDHGESLGEHGLYTHSQSVWEESLRVPFVVLSFGKAETVSLAPSKDISQIDIAPTLLHALRMKIPEIWQGAALQEPNNRRYIDFQQAQYLGLIDTRADALYKHWIDTRSGQRYTFNLSSKDQEKTDVTGQVAAKLQRQWREHLIQQSAALPLDVKRGCASCWDAPQAD</sequence>
<evidence type="ECO:0000259" key="2">
    <source>
        <dbReference type="Pfam" id="PF00884"/>
    </source>
</evidence>
<feature type="domain" description="Sulfatase N-terminal" evidence="2">
    <location>
        <begin position="248"/>
        <end position="526"/>
    </location>
</feature>
<evidence type="ECO:0000313" key="4">
    <source>
        <dbReference type="Proteomes" id="UP000198145"/>
    </source>
</evidence>
<reference evidence="3 4" key="1">
    <citation type="submission" date="2017-06" db="EMBL/GenBank/DDBJ databases">
        <title>Draft genome of Pseudomonas nitroreducens DF05.</title>
        <authorList>
            <person name="Iyer R."/>
        </authorList>
    </citation>
    <scope>NUCLEOTIDE SEQUENCE [LARGE SCALE GENOMIC DNA]</scope>
    <source>
        <strain evidence="3 4">DF05</strain>
    </source>
</reference>
<dbReference type="InterPro" id="IPR017850">
    <property type="entry name" value="Alkaline_phosphatase_core_sf"/>
</dbReference>
<protein>
    <recommendedName>
        <fullName evidence="2">Sulfatase N-terminal domain-containing protein</fullName>
    </recommendedName>
</protein>
<accession>A0A246F4G8</accession>
<dbReference type="GO" id="GO:0005886">
    <property type="term" value="C:plasma membrane"/>
    <property type="evidence" value="ECO:0007669"/>
    <property type="project" value="UniProtKB-SubCell"/>
</dbReference>
<dbReference type="InterPro" id="IPR000917">
    <property type="entry name" value="Sulfatase_N"/>
</dbReference>
<feature type="transmembrane region" description="Helical" evidence="1">
    <location>
        <begin position="47"/>
        <end position="66"/>
    </location>
</feature>
<dbReference type="Pfam" id="PF00884">
    <property type="entry name" value="Sulfatase"/>
    <property type="match status" value="1"/>
</dbReference>
<evidence type="ECO:0000313" key="3">
    <source>
        <dbReference type="EMBL" id="OWP48095.1"/>
    </source>
</evidence>
<dbReference type="Proteomes" id="UP000198145">
    <property type="component" value="Unassembled WGS sequence"/>
</dbReference>
<keyword evidence="1" id="KW-1133">Transmembrane helix</keyword>
<dbReference type="InterPro" id="IPR040423">
    <property type="entry name" value="PEA_transferase"/>
</dbReference>
<dbReference type="SUPFAM" id="SSF53649">
    <property type="entry name" value="Alkaline phosphatase-like"/>
    <property type="match status" value="1"/>
</dbReference>
<keyword evidence="1" id="KW-0472">Membrane</keyword>
<keyword evidence="1" id="KW-0812">Transmembrane</keyword>
<organism evidence="3 4">
    <name type="scientific">Pseudomonas nitroreducens</name>
    <dbReference type="NCBI Taxonomy" id="46680"/>
    <lineage>
        <taxon>Bacteria</taxon>
        <taxon>Pseudomonadati</taxon>
        <taxon>Pseudomonadota</taxon>
        <taxon>Gammaproteobacteria</taxon>
        <taxon>Pseudomonadales</taxon>
        <taxon>Pseudomonadaceae</taxon>
        <taxon>Pseudomonas</taxon>
    </lineage>
</organism>